<reference evidence="5 6" key="1">
    <citation type="submission" date="2019-09" db="EMBL/GenBank/DDBJ databases">
        <authorList>
            <person name="Wang X."/>
        </authorList>
    </citation>
    <scope>NUCLEOTIDE SEQUENCE [LARGE SCALE GENOMIC DNA]</scope>
    <source>
        <strain evidence="5 6">CICC 11023</strain>
    </source>
</reference>
<dbReference type="EMBL" id="VXLC01000003">
    <property type="protein sequence ID" value="KAA8888907.1"/>
    <property type="molecule type" value="Genomic_DNA"/>
</dbReference>
<evidence type="ECO:0000256" key="3">
    <source>
        <dbReference type="ARBA" id="ARBA00023163"/>
    </source>
</evidence>
<dbReference type="SUPFAM" id="SSF46894">
    <property type="entry name" value="C-terminal effector domain of the bipartite response regulators"/>
    <property type="match status" value="1"/>
</dbReference>
<sequence length="258" mass="28480">MTLGFGSIQEEQLRNGRGRRIELRSPGVVQPRTLLVASDLPFARTDFEDAVAVSESFALAGTCAWPDVVDRAVRWRPDVVVLDASAARLDGLAETVARLRELTQAPMITLLVDHGAAKADIDQVDAVVALDRGVFAVLEVLEVLISGAVLAMAPQPDRVHTDVAVDYEVRQCLSPRVRPRVAKDYEVRQRLSTLTKREREILRLVVDGLSNREVGSRLYISPETVKEYVSRILAKLKVTSRIEAAVAAVRAEFDNGDW</sequence>
<name>A0A5N0EHL7_9NOCA</name>
<evidence type="ECO:0000313" key="5">
    <source>
        <dbReference type="EMBL" id="KAA8888907.1"/>
    </source>
</evidence>
<dbReference type="PRINTS" id="PR00038">
    <property type="entry name" value="HTHLUXR"/>
</dbReference>
<dbReference type="CDD" id="cd06170">
    <property type="entry name" value="LuxR_C_like"/>
    <property type="match status" value="1"/>
</dbReference>
<keyword evidence="1" id="KW-0805">Transcription regulation</keyword>
<dbReference type="Proteomes" id="UP000323876">
    <property type="component" value="Unassembled WGS sequence"/>
</dbReference>
<dbReference type="AlphaFoldDB" id="A0A5N0EHL7"/>
<protein>
    <submittedName>
        <fullName evidence="5">Response regulator transcription factor</fullName>
    </submittedName>
</protein>
<evidence type="ECO:0000256" key="2">
    <source>
        <dbReference type="ARBA" id="ARBA00023125"/>
    </source>
</evidence>
<feature type="domain" description="HTH luxR-type" evidence="4">
    <location>
        <begin position="187"/>
        <end position="252"/>
    </location>
</feature>
<dbReference type="PROSITE" id="PS00622">
    <property type="entry name" value="HTH_LUXR_1"/>
    <property type="match status" value="1"/>
</dbReference>
<evidence type="ECO:0000259" key="4">
    <source>
        <dbReference type="PROSITE" id="PS50043"/>
    </source>
</evidence>
<dbReference type="RefSeq" id="WP_150401182.1">
    <property type="nucleotide sequence ID" value="NZ_JBHJYQ010000002.1"/>
</dbReference>
<dbReference type="InterPro" id="IPR016032">
    <property type="entry name" value="Sig_transdc_resp-reg_C-effctor"/>
</dbReference>
<dbReference type="Gene3D" id="3.40.50.2300">
    <property type="match status" value="1"/>
</dbReference>
<accession>A0A5N0EHL7</accession>
<dbReference type="PANTHER" id="PTHR44688:SF16">
    <property type="entry name" value="DNA-BINDING TRANSCRIPTIONAL ACTIVATOR DEVR_DOSR"/>
    <property type="match status" value="1"/>
</dbReference>
<keyword evidence="2" id="KW-0238">DNA-binding</keyword>
<dbReference type="PANTHER" id="PTHR44688">
    <property type="entry name" value="DNA-BINDING TRANSCRIPTIONAL ACTIVATOR DEVR_DOSR"/>
    <property type="match status" value="1"/>
</dbReference>
<evidence type="ECO:0000313" key="6">
    <source>
        <dbReference type="Proteomes" id="UP000323876"/>
    </source>
</evidence>
<dbReference type="OrthoDB" id="4554142at2"/>
<dbReference type="PROSITE" id="PS50043">
    <property type="entry name" value="HTH_LUXR_2"/>
    <property type="match status" value="1"/>
</dbReference>
<dbReference type="GO" id="GO:0003677">
    <property type="term" value="F:DNA binding"/>
    <property type="evidence" value="ECO:0007669"/>
    <property type="project" value="UniProtKB-KW"/>
</dbReference>
<dbReference type="Pfam" id="PF00196">
    <property type="entry name" value="GerE"/>
    <property type="match status" value="1"/>
</dbReference>
<gene>
    <name evidence="5" type="ORF">F3087_07850</name>
</gene>
<organism evidence="5 6">
    <name type="scientific">Nocardia colli</name>
    <dbReference type="NCBI Taxonomy" id="2545717"/>
    <lineage>
        <taxon>Bacteria</taxon>
        <taxon>Bacillati</taxon>
        <taxon>Actinomycetota</taxon>
        <taxon>Actinomycetes</taxon>
        <taxon>Mycobacteriales</taxon>
        <taxon>Nocardiaceae</taxon>
        <taxon>Nocardia</taxon>
    </lineage>
</organism>
<dbReference type="InterPro" id="IPR000792">
    <property type="entry name" value="Tscrpt_reg_LuxR_C"/>
</dbReference>
<dbReference type="GO" id="GO:0006355">
    <property type="term" value="P:regulation of DNA-templated transcription"/>
    <property type="evidence" value="ECO:0007669"/>
    <property type="project" value="InterPro"/>
</dbReference>
<proteinExistence type="predicted"/>
<keyword evidence="6" id="KW-1185">Reference proteome</keyword>
<dbReference type="SMART" id="SM00421">
    <property type="entry name" value="HTH_LUXR"/>
    <property type="match status" value="1"/>
</dbReference>
<evidence type="ECO:0000256" key="1">
    <source>
        <dbReference type="ARBA" id="ARBA00023015"/>
    </source>
</evidence>
<comment type="caution">
    <text evidence="5">The sequence shown here is derived from an EMBL/GenBank/DDBJ whole genome shotgun (WGS) entry which is preliminary data.</text>
</comment>
<keyword evidence="3" id="KW-0804">Transcription</keyword>